<evidence type="ECO:0000256" key="1">
    <source>
        <dbReference type="SAM" id="MobiDB-lite"/>
    </source>
</evidence>
<sequence>MAQATMTPEEEWQKDLRYHDGFFPTEDTNPAGTASRVHREEIKTTPFFSAEVLAKVLETSREPGAQTENLLTQYGLLAKVLHTFNSKEDEDTEEAEVQGQASYEEALDPAPDGRGSIPEPEDKRLFVNMNAPWSAFICGSQGSGKSHTLSCMLEAALRQPDLGKLPNPLSAIVFHYDKFNSCSSSQICEAAYLSSSGIPVKVLVSPSNYKTMKKAYENMPGFPEDAKKPVVAPLVLFEEQLNLERMMTLMAAEEKDGKMPLYMESVRSTLRAMAMTMDNEDAHGINFADFEKRIEAVTPNENQRTMLDSRIKLLRGFFLKPTTGKPQNGKKKEPDNQQQKDQATVDAYLARYADKTIWDFKAGELTIVDLSCPFVEEGAACALFNICLQLFLEGRQDIGRLVALDEAHKYMTATSSSSHFTESLLSVVRQQRHLATRVIIATQEPTISPALLDLSSMTIVHRFTSPSWLTVLKSHLAGLSIEGETSKRDIADVFKQIVKLEAGQALLFSPSGMTGVDPKSEPNRLKMQKLGVGYLKIGVRARLTKDGGRSILATSLQS</sequence>
<dbReference type="SUPFAM" id="SSF52540">
    <property type="entry name" value="P-loop containing nucleoside triphosphate hydrolases"/>
    <property type="match status" value="1"/>
</dbReference>
<protein>
    <submittedName>
        <fullName evidence="2">Uncharacterized protein</fullName>
    </submittedName>
</protein>
<dbReference type="EMBL" id="KX264290">
    <property type="protein sequence ID" value="ANM86687.1"/>
    <property type="molecule type" value="Genomic_DNA"/>
</dbReference>
<dbReference type="InterPro" id="IPR027417">
    <property type="entry name" value="P-loop_NTPase"/>
</dbReference>
<dbReference type="EMBL" id="MG777480">
    <property type="protein sequence ID" value="AUW30873.1"/>
    <property type="molecule type" value="Genomic_DNA"/>
</dbReference>
<dbReference type="Gene3D" id="3.40.50.300">
    <property type="entry name" value="P-loop containing nucleotide triphosphate hydrolases"/>
    <property type="match status" value="1"/>
</dbReference>
<proteinExistence type="predicted"/>
<reference evidence="3" key="2">
    <citation type="submission" date="2017-12" db="EMBL/GenBank/DDBJ databases">
        <title>Genome Sequencing Reveals a Rich Biosynthetic Potential.</title>
        <authorList>
            <person name="Bertrand R.L."/>
            <person name="Abdel-Hameed M.E."/>
            <person name="Sorensen J.L."/>
        </authorList>
    </citation>
    <scope>NUCLEOTIDE SEQUENCE</scope>
</reference>
<organism evidence="2">
    <name type="scientific">Cladonia uncialis subsp. uncialis</name>
    <dbReference type="NCBI Taxonomy" id="180999"/>
    <lineage>
        <taxon>Eukaryota</taxon>
        <taxon>Fungi</taxon>
        <taxon>Dikarya</taxon>
        <taxon>Ascomycota</taxon>
        <taxon>Pezizomycotina</taxon>
        <taxon>Lecanoromycetes</taxon>
        <taxon>OSLEUM clade</taxon>
        <taxon>Lecanoromycetidae</taxon>
        <taxon>Lecanorales</taxon>
        <taxon>Lecanorineae</taxon>
        <taxon>Cladoniaceae</taxon>
        <taxon>Cladonia</taxon>
    </lineage>
</organism>
<feature type="region of interest" description="Disordered" evidence="1">
    <location>
        <begin position="87"/>
        <end position="119"/>
    </location>
</feature>
<evidence type="ECO:0000313" key="2">
    <source>
        <dbReference type="EMBL" id="ANM86687.1"/>
    </source>
</evidence>
<evidence type="ECO:0000313" key="3">
    <source>
        <dbReference type="EMBL" id="AUW30873.1"/>
    </source>
</evidence>
<name>A0A1Z1C502_CLAUC</name>
<reference evidence="2" key="1">
    <citation type="submission" date="2016-05" db="EMBL/GenBank/DDBJ databases">
        <title>Lichen genome sequencing reveals its rich biosynthetic potential.</title>
        <authorList>
            <person name="Bertrand R.L."/>
            <person name="Abdel-Hameed M."/>
            <person name="Sorensen J.L."/>
        </authorList>
    </citation>
    <scope>NUCLEOTIDE SEQUENCE</scope>
</reference>
<feature type="region of interest" description="Disordered" evidence="1">
    <location>
        <begin position="321"/>
        <end position="341"/>
    </location>
</feature>
<accession>A0A1Z1C502</accession>
<dbReference type="AlphaFoldDB" id="A0A1Z1C502"/>